<dbReference type="AlphaFoldDB" id="A0A813WMQ7"/>
<dbReference type="InterPro" id="IPR017452">
    <property type="entry name" value="GPCR_Rhodpsn_7TM"/>
</dbReference>
<evidence type="ECO:0000313" key="10">
    <source>
        <dbReference type="Proteomes" id="UP000663891"/>
    </source>
</evidence>
<dbReference type="InterPro" id="IPR002919">
    <property type="entry name" value="TIL_dom"/>
</dbReference>
<feature type="transmembrane region" description="Helical" evidence="7">
    <location>
        <begin position="84"/>
        <end position="103"/>
    </location>
</feature>
<evidence type="ECO:0000256" key="3">
    <source>
        <dbReference type="ARBA" id="ARBA00022692"/>
    </source>
</evidence>
<evidence type="ECO:0000256" key="2">
    <source>
        <dbReference type="ARBA" id="ARBA00022690"/>
    </source>
</evidence>
<gene>
    <name evidence="9" type="ORF">VCS650_LOCUS7041</name>
</gene>
<dbReference type="Pfam" id="PF01826">
    <property type="entry name" value="TIL"/>
    <property type="match status" value="3"/>
</dbReference>
<keyword evidence="4 7" id="KW-1133">Transmembrane helix</keyword>
<dbReference type="CDD" id="cd00637">
    <property type="entry name" value="7tm_classA_rhodopsin-like"/>
    <property type="match status" value="1"/>
</dbReference>
<dbReference type="Gene3D" id="2.10.25.10">
    <property type="entry name" value="Laminin"/>
    <property type="match status" value="3"/>
</dbReference>
<dbReference type="Gene3D" id="1.20.1070.10">
    <property type="entry name" value="Rhodopsin 7-helix transmembrane proteins"/>
    <property type="match status" value="1"/>
</dbReference>
<evidence type="ECO:0000313" key="9">
    <source>
        <dbReference type="EMBL" id="CAF0858092.1"/>
    </source>
</evidence>
<keyword evidence="2" id="KW-0646">Protease inhibitor</keyword>
<protein>
    <recommendedName>
        <fullName evidence="8">G-protein coupled receptors family 1 profile domain-containing protein</fullName>
    </recommendedName>
</protein>
<comment type="subcellular location">
    <subcellularLocation>
        <location evidence="1">Membrane</location>
    </subcellularLocation>
</comment>
<proteinExistence type="predicted"/>
<keyword evidence="6" id="KW-1015">Disulfide bond</keyword>
<evidence type="ECO:0000256" key="4">
    <source>
        <dbReference type="ARBA" id="ARBA00022989"/>
    </source>
</evidence>
<feature type="transmembrane region" description="Helical" evidence="7">
    <location>
        <begin position="123"/>
        <end position="146"/>
    </location>
</feature>
<dbReference type="GO" id="GO:0030414">
    <property type="term" value="F:peptidase inhibitor activity"/>
    <property type="evidence" value="ECO:0007669"/>
    <property type="project" value="UniProtKB-KW"/>
</dbReference>
<dbReference type="SUPFAM" id="SSF57567">
    <property type="entry name" value="Serine protease inhibitors"/>
    <property type="match status" value="3"/>
</dbReference>
<dbReference type="PANTHER" id="PTHR23259">
    <property type="entry name" value="RIDDLE"/>
    <property type="match status" value="1"/>
</dbReference>
<evidence type="ECO:0000256" key="5">
    <source>
        <dbReference type="ARBA" id="ARBA00023136"/>
    </source>
</evidence>
<dbReference type="SUPFAM" id="SSF81321">
    <property type="entry name" value="Family A G protein-coupled receptor-like"/>
    <property type="match status" value="1"/>
</dbReference>
<keyword evidence="3 7" id="KW-0812">Transmembrane</keyword>
<dbReference type="GO" id="GO:0016020">
    <property type="term" value="C:membrane"/>
    <property type="evidence" value="ECO:0007669"/>
    <property type="project" value="UniProtKB-SubCell"/>
</dbReference>
<evidence type="ECO:0000256" key="1">
    <source>
        <dbReference type="ARBA" id="ARBA00004370"/>
    </source>
</evidence>
<dbReference type="OrthoDB" id="6236007at2759"/>
<dbReference type="Proteomes" id="UP000663891">
    <property type="component" value="Unassembled WGS sequence"/>
</dbReference>
<dbReference type="PROSITE" id="PS50262">
    <property type="entry name" value="G_PROTEIN_RECEP_F1_2"/>
    <property type="match status" value="1"/>
</dbReference>
<organism evidence="9 10">
    <name type="scientific">Adineta steineri</name>
    <dbReference type="NCBI Taxonomy" id="433720"/>
    <lineage>
        <taxon>Eukaryota</taxon>
        <taxon>Metazoa</taxon>
        <taxon>Spiralia</taxon>
        <taxon>Gnathifera</taxon>
        <taxon>Rotifera</taxon>
        <taxon>Eurotatoria</taxon>
        <taxon>Bdelloidea</taxon>
        <taxon>Adinetida</taxon>
        <taxon>Adinetidae</taxon>
        <taxon>Adineta</taxon>
    </lineage>
</organism>
<reference evidence="9" key="1">
    <citation type="submission" date="2021-02" db="EMBL/GenBank/DDBJ databases">
        <authorList>
            <person name="Nowell W R."/>
        </authorList>
    </citation>
    <scope>NUCLEOTIDE SEQUENCE</scope>
</reference>
<evidence type="ECO:0000256" key="6">
    <source>
        <dbReference type="ARBA" id="ARBA00023157"/>
    </source>
</evidence>
<comment type="caution">
    <text evidence="9">The sequence shown here is derived from an EMBL/GenBank/DDBJ whole genome shotgun (WGS) entry which is preliminary data.</text>
</comment>
<evidence type="ECO:0000259" key="8">
    <source>
        <dbReference type="PROSITE" id="PS50262"/>
    </source>
</evidence>
<dbReference type="PANTHER" id="PTHR23259:SF70">
    <property type="entry name" value="ACCESSORY GLAND PROTEIN ACP62F-RELATED"/>
    <property type="match status" value="1"/>
</dbReference>
<dbReference type="CDD" id="cd19941">
    <property type="entry name" value="TIL"/>
    <property type="match status" value="3"/>
</dbReference>
<dbReference type="InterPro" id="IPR051368">
    <property type="entry name" value="SerProtInhib-TIL_Domain"/>
</dbReference>
<feature type="domain" description="G-protein coupled receptors family 1 profile" evidence="8">
    <location>
        <begin position="1"/>
        <end position="152"/>
    </location>
</feature>
<sequence length="348" mass="40241">MMLVANSCLTALVFGCAMLSSFIIILENDLERIYYPDSYCIFRAYICYATCAAFNYSFVLQALYRYILIIYPRVLFWQKRRTQILCICKSWILGFVCPIMFLFNNEVVYNYDNQVCQLPLRFSFSVIYISFTVYGIPVTLIIFIYFKLLRYILEITVEPSEQACKINEEYICGPTCIETCDYKPEVCAKDCRFGCFCKQGYVRRLNSTDSTCINRENCQKEKSKKCCKNQEYLTCGSACPQTCNDFSYPLPKPAKACIELCMKGCFCKEGYYHTDRGKCVEPEKCCTNENEHYTTCGTACPETCEYQPRACTRQCVEGCFCISPDYVRKDNSTNSPCIKRELCSIKVN</sequence>
<accession>A0A813WMQ7</accession>
<evidence type="ECO:0000256" key="7">
    <source>
        <dbReference type="SAM" id="Phobius"/>
    </source>
</evidence>
<name>A0A813WMQ7_9BILA</name>
<dbReference type="EMBL" id="CAJNON010000044">
    <property type="protein sequence ID" value="CAF0858092.1"/>
    <property type="molecule type" value="Genomic_DNA"/>
</dbReference>
<dbReference type="InterPro" id="IPR036084">
    <property type="entry name" value="Ser_inhib-like_sf"/>
</dbReference>
<feature type="transmembrane region" description="Helical" evidence="7">
    <location>
        <begin position="43"/>
        <end position="64"/>
    </location>
</feature>
<keyword evidence="5 7" id="KW-0472">Membrane</keyword>